<keyword evidence="3" id="KW-1185">Reference proteome</keyword>
<feature type="transmembrane region" description="Helical" evidence="1">
    <location>
        <begin position="328"/>
        <end position="348"/>
    </location>
</feature>
<dbReference type="PANTHER" id="PTHR34289">
    <property type="entry name" value="PROTEIN, PUTATIVE (DUF819)-RELATED"/>
    <property type="match status" value="1"/>
</dbReference>
<reference evidence="2 3" key="1">
    <citation type="submission" date="2021-12" db="EMBL/GenBank/DDBJ databases">
        <title>Genome sequencing of bacteria with rrn-lacking chromosome and rrn-plasmid.</title>
        <authorList>
            <person name="Anda M."/>
            <person name="Iwasaki W."/>
        </authorList>
    </citation>
    <scope>NUCLEOTIDE SEQUENCE [LARGE SCALE GENOMIC DNA]</scope>
    <source>
        <strain evidence="2 3">NBRC 101262</strain>
        <plasmid evidence="2 3">pPP1</plasmid>
    </source>
</reference>
<organism evidence="2 3">
    <name type="scientific">Persicobacter psychrovividus</name>
    <dbReference type="NCBI Taxonomy" id="387638"/>
    <lineage>
        <taxon>Bacteria</taxon>
        <taxon>Pseudomonadati</taxon>
        <taxon>Bacteroidota</taxon>
        <taxon>Cytophagia</taxon>
        <taxon>Cytophagales</taxon>
        <taxon>Persicobacteraceae</taxon>
        <taxon>Persicobacter</taxon>
    </lineage>
</organism>
<dbReference type="PANTHER" id="PTHR34289:SF8">
    <property type="entry name" value="DUF819 DOMAIN-CONTAINING PROTEIN"/>
    <property type="match status" value="1"/>
</dbReference>
<evidence type="ECO:0000256" key="1">
    <source>
        <dbReference type="SAM" id="Phobius"/>
    </source>
</evidence>
<dbReference type="InterPro" id="IPR008537">
    <property type="entry name" value="DUF819"/>
</dbReference>
<feature type="transmembrane region" description="Helical" evidence="1">
    <location>
        <begin position="101"/>
        <end position="125"/>
    </location>
</feature>
<feature type="transmembrane region" description="Helical" evidence="1">
    <location>
        <begin position="169"/>
        <end position="193"/>
    </location>
</feature>
<geneLocation type="plasmid" evidence="2 3">
    <name>pPP1</name>
</geneLocation>
<keyword evidence="2" id="KW-0614">Plasmid</keyword>
<keyword evidence="1" id="KW-1133">Transmembrane helix</keyword>
<gene>
    <name evidence="2" type="ORF">PEPS_32860</name>
</gene>
<keyword evidence="1" id="KW-0812">Transmembrane</keyword>
<dbReference type="RefSeq" id="WP_338398215.1">
    <property type="nucleotide sequence ID" value="NZ_AP025293.1"/>
</dbReference>
<name>A0ABN6LCT7_9BACT</name>
<feature type="transmembrane region" description="Helical" evidence="1">
    <location>
        <begin position="265"/>
        <end position="286"/>
    </location>
</feature>
<keyword evidence="1" id="KW-0472">Membrane</keyword>
<protein>
    <submittedName>
        <fullName evidence="2">Membrane protein</fullName>
    </submittedName>
</protein>
<dbReference type="Proteomes" id="UP001354989">
    <property type="component" value="Plasmid pPP1"/>
</dbReference>
<evidence type="ECO:0000313" key="3">
    <source>
        <dbReference type="Proteomes" id="UP001354989"/>
    </source>
</evidence>
<evidence type="ECO:0000313" key="2">
    <source>
        <dbReference type="EMBL" id="BDD01006.1"/>
    </source>
</evidence>
<feature type="transmembrane region" description="Helical" evidence="1">
    <location>
        <begin position="75"/>
        <end position="94"/>
    </location>
</feature>
<feature type="transmembrane region" description="Helical" evidence="1">
    <location>
        <begin position="386"/>
        <end position="409"/>
    </location>
</feature>
<feature type="transmembrane region" description="Helical" evidence="1">
    <location>
        <begin position="38"/>
        <end position="55"/>
    </location>
</feature>
<feature type="transmembrane region" description="Helical" evidence="1">
    <location>
        <begin position="355"/>
        <end position="380"/>
    </location>
</feature>
<accession>A0ABN6LCT7</accession>
<feature type="transmembrane region" description="Helical" evidence="1">
    <location>
        <begin position="298"/>
        <end position="316"/>
    </location>
</feature>
<feature type="transmembrane region" description="Helical" evidence="1">
    <location>
        <begin position="6"/>
        <end position="26"/>
    </location>
</feature>
<sequence>MQNSPFITNDAIVFGILMSALALVFTTSKSQHTFWKRFYTIFPALLMCYLIPSLLSTFHVISPTHSNLYSMAKNYLLPASLILMTLSIDLKNIIRLGSKSIVMFLTGTVGIVIGGPLAILLVAHISPETVGGVGAQQVWRGLATIAGSWIGGGANQTAMLEIYQYDQSLYAGMVAVDILVANVWMAILLFCIGKSAKIDRWLKADNSAIDALKETVQQFQSSVTKVPTFNDLMIMAGFTFGLVGLSHFLAGELSAYFKSILNNDAAVLCSAFFWLVLLSTSLGILASFTPAKKMEGVGASKFGSICIYILVATIGMKMDVTHTLSNPGLFIIGLIWMGIHVGLMFLVAKLIRAPFFFLAVGSKANVGGAASAPVVAGAFHPSLAPVGVLLAILGYALGTYGAMLCAYLMSISS</sequence>
<dbReference type="EMBL" id="AP025293">
    <property type="protein sequence ID" value="BDD01006.1"/>
    <property type="molecule type" value="Genomic_DNA"/>
</dbReference>
<dbReference type="Pfam" id="PF05684">
    <property type="entry name" value="DUF819"/>
    <property type="match status" value="1"/>
</dbReference>
<proteinExistence type="predicted"/>
<feature type="transmembrane region" description="Helical" evidence="1">
    <location>
        <begin position="232"/>
        <end position="250"/>
    </location>
</feature>